<sequence>MEENNRRFDEKVDAKKSKLMPDEEDDMIIRTERDLKSIIEQAILIGSEPSSRMIKSQVNAPLDVPESETHQEFISRVGKNHEKRKRAEKEEYQRNYEPDVKHGKYFNKWATDKYRSFFNEDTLNKKDISEISKTIGKIEITDKTNAFDVRSEDKETTLSGNTLSVKKDGLKKSMQPKSKDFHQSHHNYYNGYNYRSQHYANNLHNEYSNANIRNKVENPIYYPPRVEVKTKDRRNKFDYQQNVPNYIYHSNNYFDRRKPEYSELVWACVYIPQFYAVFNPRIPPPNHVSDLLVQNYVIYHN</sequence>
<proteinExistence type="predicted"/>
<evidence type="ECO:0000313" key="2">
    <source>
        <dbReference type="WBParaSite" id="RSKR_0000859600.1"/>
    </source>
</evidence>
<organism evidence="1 2">
    <name type="scientific">Rhabditophanes sp. KR3021</name>
    <dbReference type="NCBI Taxonomy" id="114890"/>
    <lineage>
        <taxon>Eukaryota</taxon>
        <taxon>Metazoa</taxon>
        <taxon>Ecdysozoa</taxon>
        <taxon>Nematoda</taxon>
        <taxon>Chromadorea</taxon>
        <taxon>Rhabditida</taxon>
        <taxon>Tylenchina</taxon>
        <taxon>Panagrolaimomorpha</taxon>
        <taxon>Strongyloidoidea</taxon>
        <taxon>Alloionematidae</taxon>
        <taxon>Rhabditophanes</taxon>
    </lineage>
</organism>
<reference evidence="2" key="1">
    <citation type="submission" date="2016-11" db="UniProtKB">
        <authorList>
            <consortium name="WormBaseParasite"/>
        </authorList>
    </citation>
    <scope>IDENTIFICATION</scope>
    <source>
        <strain evidence="2">KR3021</strain>
    </source>
</reference>
<accession>A0AC35U7B7</accession>
<dbReference type="Proteomes" id="UP000095286">
    <property type="component" value="Unplaced"/>
</dbReference>
<protein>
    <submittedName>
        <fullName evidence="2">Pre-mRNA-splicing factor SLU7</fullName>
    </submittedName>
</protein>
<name>A0AC35U7B7_9BILA</name>
<evidence type="ECO:0000313" key="1">
    <source>
        <dbReference type="Proteomes" id="UP000095286"/>
    </source>
</evidence>
<dbReference type="WBParaSite" id="RSKR_0000859600.1">
    <property type="protein sequence ID" value="RSKR_0000859600.1"/>
    <property type="gene ID" value="RSKR_0000859600"/>
</dbReference>